<protein>
    <submittedName>
        <fullName evidence="2">Uncharacterized protein</fullName>
    </submittedName>
</protein>
<dbReference type="EMBL" id="MU004548">
    <property type="protein sequence ID" value="KAF2648261.1"/>
    <property type="molecule type" value="Genomic_DNA"/>
</dbReference>
<name>A0A6A6SMN5_9PLEO</name>
<sequence>MQFTIALTTLALLSSASAIGVNFFSAEDCKTFTHTVSNPGKGKCAAVSPSGLSWEIVNSSGCTVHVFQDAGCGSELAPGQSGADKCFDSPVQIRGVKFDC</sequence>
<evidence type="ECO:0000256" key="1">
    <source>
        <dbReference type="SAM" id="SignalP"/>
    </source>
</evidence>
<feature type="chain" id="PRO_5025449885" evidence="1">
    <location>
        <begin position="19"/>
        <end position="100"/>
    </location>
</feature>
<accession>A0A6A6SMN5</accession>
<keyword evidence="3" id="KW-1185">Reference proteome</keyword>
<dbReference type="Proteomes" id="UP000799324">
    <property type="component" value="Unassembled WGS sequence"/>
</dbReference>
<dbReference type="AlphaFoldDB" id="A0A6A6SMN5"/>
<evidence type="ECO:0000313" key="2">
    <source>
        <dbReference type="EMBL" id="KAF2648261.1"/>
    </source>
</evidence>
<organism evidence="2 3">
    <name type="scientific">Lophiostoma macrostomum CBS 122681</name>
    <dbReference type="NCBI Taxonomy" id="1314788"/>
    <lineage>
        <taxon>Eukaryota</taxon>
        <taxon>Fungi</taxon>
        <taxon>Dikarya</taxon>
        <taxon>Ascomycota</taxon>
        <taxon>Pezizomycotina</taxon>
        <taxon>Dothideomycetes</taxon>
        <taxon>Pleosporomycetidae</taxon>
        <taxon>Pleosporales</taxon>
        <taxon>Lophiostomataceae</taxon>
        <taxon>Lophiostoma</taxon>
    </lineage>
</organism>
<keyword evidence="1" id="KW-0732">Signal</keyword>
<reference evidence="2" key="1">
    <citation type="journal article" date="2020" name="Stud. Mycol.">
        <title>101 Dothideomycetes genomes: a test case for predicting lifestyles and emergence of pathogens.</title>
        <authorList>
            <person name="Haridas S."/>
            <person name="Albert R."/>
            <person name="Binder M."/>
            <person name="Bloem J."/>
            <person name="Labutti K."/>
            <person name="Salamov A."/>
            <person name="Andreopoulos B."/>
            <person name="Baker S."/>
            <person name="Barry K."/>
            <person name="Bills G."/>
            <person name="Bluhm B."/>
            <person name="Cannon C."/>
            <person name="Castanera R."/>
            <person name="Culley D."/>
            <person name="Daum C."/>
            <person name="Ezra D."/>
            <person name="Gonzalez J."/>
            <person name="Henrissat B."/>
            <person name="Kuo A."/>
            <person name="Liang C."/>
            <person name="Lipzen A."/>
            <person name="Lutzoni F."/>
            <person name="Magnuson J."/>
            <person name="Mondo S."/>
            <person name="Nolan M."/>
            <person name="Ohm R."/>
            <person name="Pangilinan J."/>
            <person name="Park H.-J."/>
            <person name="Ramirez L."/>
            <person name="Alfaro M."/>
            <person name="Sun H."/>
            <person name="Tritt A."/>
            <person name="Yoshinaga Y."/>
            <person name="Zwiers L.-H."/>
            <person name="Turgeon B."/>
            <person name="Goodwin S."/>
            <person name="Spatafora J."/>
            <person name="Crous P."/>
            <person name="Grigoriev I."/>
        </authorList>
    </citation>
    <scope>NUCLEOTIDE SEQUENCE</scope>
    <source>
        <strain evidence="2">CBS 122681</strain>
    </source>
</reference>
<evidence type="ECO:0000313" key="3">
    <source>
        <dbReference type="Proteomes" id="UP000799324"/>
    </source>
</evidence>
<gene>
    <name evidence="2" type="ORF">K491DRAFT_763187</name>
</gene>
<feature type="signal peptide" evidence="1">
    <location>
        <begin position="1"/>
        <end position="18"/>
    </location>
</feature>
<proteinExistence type="predicted"/>